<evidence type="ECO:0000256" key="1">
    <source>
        <dbReference type="ARBA" id="ARBA00022553"/>
    </source>
</evidence>
<keyword evidence="1 6" id="KW-0597">Phosphoprotein</keyword>
<evidence type="ECO:0000256" key="2">
    <source>
        <dbReference type="ARBA" id="ARBA00023012"/>
    </source>
</evidence>
<keyword evidence="11" id="KW-1185">Reference proteome</keyword>
<gene>
    <name evidence="10" type="ORF">AB6713_06655</name>
</gene>
<evidence type="ECO:0000256" key="6">
    <source>
        <dbReference type="PROSITE-ProRule" id="PRU00169"/>
    </source>
</evidence>
<evidence type="ECO:0000259" key="8">
    <source>
        <dbReference type="PROSITE" id="PS50110"/>
    </source>
</evidence>
<dbReference type="RefSeq" id="WP_370561910.1">
    <property type="nucleotide sequence ID" value="NZ_JBFWIB010000001.1"/>
</dbReference>
<dbReference type="SUPFAM" id="SSF46894">
    <property type="entry name" value="C-terminal effector domain of the bipartite response regulators"/>
    <property type="match status" value="1"/>
</dbReference>
<dbReference type="Gene3D" id="3.40.50.2300">
    <property type="match status" value="1"/>
</dbReference>
<dbReference type="InterPro" id="IPR001789">
    <property type="entry name" value="Sig_transdc_resp-reg_receiver"/>
</dbReference>
<dbReference type="CDD" id="cd00383">
    <property type="entry name" value="trans_reg_C"/>
    <property type="match status" value="1"/>
</dbReference>
<dbReference type="PANTHER" id="PTHR48111">
    <property type="entry name" value="REGULATOR OF RPOS"/>
    <property type="match status" value="1"/>
</dbReference>
<evidence type="ECO:0000256" key="3">
    <source>
        <dbReference type="ARBA" id="ARBA00023015"/>
    </source>
</evidence>
<sequence>MTEEGRRGDRARRQADPGNALRIVLLEDDALLRDRILIPGLAGYGFTVRGLERAAELEACLHAGGADIVVLDVGLPDDDGYSVARRLRERDPDIGIVMLTGRRETPDRVRGLSEGADAYLSKPVELELLVATLYSLARRLGPQGGVEPSGHGRWRLDTGGWCLLSPAGRSVPLTRTERRVMARLTEAPGRLVTRNTLIAELTSNVYDFDTHRLDSLIYRLRRKVVDACGEPLPLNAVHGEGYVLAANGP</sequence>
<reference evidence="10 11" key="1">
    <citation type="submission" date="2024-07" db="EMBL/GenBank/DDBJ databases">
        <title>Luteimonas salilacus sp. nov., isolated from the shore soil of Salt Lake in Tibet of China.</title>
        <authorList>
            <person name="Zhang X."/>
            <person name="Li A."/>
        </authorList>
    </citation>
    <scope>NUCLEOTIDE SEQUENCE [LARGE SCALE GENOMIC DNA]</scope>
    <source>
        <strain evidence="10 11">B3-2-R+30</strain>
    </source>
</reference>
<dbReference type="InterPro" id="IPR039420">
    <property type="entry name" value="WalR-like"/>
</dbReference>
<dbReference type="InterPro" id="IPR016032">
    <property type="entry name" value="Sig_transdc_resp-reg_C-effctor"/>
</dbReference>
<dbReference type="InterPro" id="IPR036388">
    <property type="entry name" value="WH-like_DNA-bd_sf"/>
</dbReference>
<keyword evidence="2" id="KW-0902">Two-component regulatory system</keyword>
<evidence type="ECO:0000256" key="7">
    <source>
        <dbReference type="PROSITE-ProRule" id="PRU01091"/>
    </source>
</evidence>
<keyword evidence="5" id="KW-0804">Transcription</keyword>
<dbReference type="Pfam" id="PF00486">
    <property type="entry name" value="Trans_reg_C"/>
    <property type="match status" value="1"/>
</dbReference>
<feature type="domain" description="OmpR/PhoB-type" evidence="9">
    <location>
        <begin position="144"/>
        <end position="246"/>
    </location>
</feature>
<dbReference type="PROSITE" id="PS51755">
    <property type="entry name" value="OMPR_PHOB"/>
    <property type="match status" value="1"/>
</dbReference>
<dbReference type="Gene3D" id="1.10.10.10">
    <property type="entry name" value="Winged helix-like DNA-binding domain superfamily/Winged helix DNA-binding domain"/>
    <property type="match status" value="1"/>
</dbReference>
<dbReference type="Proteomes" id="UP001566331">
    <property type="component" value="Unassembled WGS sequence"/>
</dbReference>
<evidence type="ECO:0000256" key="4">
    <source>
        <dbReference type="ARBA" id="ARBA00023125"/>
    </source>
</evidence>
<evidence type="ECO:0000259" key="9">
    <source>
        <dbReference type="PROSITE" id="PS51755"/>
    </source>
</evidence>
<name>A0ABV4HNJ4_9GAMM</name>
<proteinExistence type="predicted"/>
<dbReference type="Pfam" id="PF00072">
    <property type="entry name" value="Response_reg"/>
    <property type="match status" value="1"/>
</dbReference>
<dbReference type="EMBL" id="JBFWIC010000006">
    <property type="protein sequence ID" value="MEZ0474297.1"/>
    <property type="molecule type" value="Genomic_DNA"/>
</dbReference>
<feature type="modified residue" description="4-aspartylphosphate" evidence="6">
    <location>
        <position position="72"/>
    </location>
</feature>
<dbReference type="InterPro" id="IPR001867">
    <property type="entry name" value="OmpR/PhoB-type_DNA-bd"/>
</dbReference>
<keyword evidence="4 7" id="KW-0238">DNA-binding</keyword>
<dbReference type="PROSITE" id="PS50110">
    <property type="entry name" value="RESPONSE_REGULATORY"/>
    <property type="match status" value="1"/>
</dbReference>
<evidence type="ECO:0000256" key="5">
    <source>
        <dbReference type="ARBA" id="ARBA00023163"/>
    </source>
</evidence>
<accession>A0ABV4HNJ4</accession>
<feature type="domain" description="Response regulatory" evidence="8">
    <location>
        <begin position="23"/>
        <end position="137"/>
    </location>
</feature>
<organism evidence="10 11">
    <name type="scientific">Luteimonas salinilitoris</name>
    <dbReference type="NCBI Taxonomy" id="3237697"/>
    <lineage>
        <taxon>Bacteria</taxon>
        <taxon>Pseudomonadati</taxon>
        <taxon>Pseudomonadota</taxon>
        <taxon>Gammaproteobacteria</taxon>
        <taxon>Lysobacterales</taxon>
        <taxon>Lysobacteraceae</taxon>
        <taxon>Luteimonas</taxon>
    </lineage>
</organism>
<evidence type="ECO:0000313" key="11">
    <source>
        <dbReference type="Proteomes" id="UP001566331"/>
    </source>
</evidence>
<dbReference type="InterPro" id="IPR011006">
    <property type="entry name" value="CheY-like_superfamily"/>
</dbReference>
<dbReference type="PANTHER" id="PTHR48111:SF1">
    <property type="entry name" value="TWO-COMPONENT RESPONSE REGULATOR ORR33"/>
    <property type="match status" value="1"/>
</dbReference>
<dbReference type="SMART" id="SM00448">
    <property type="entry name" value="REC"/>
    <property type="match status" value="1"/>
</dbReference>
<dbReference type="SUPFAM" id="SSF52172">
    <property type="entry name" value="CheY-like"/>
    <property type="match status" value="1"/>
</dbReference>
<evidence type="ECO:0000313" key="10">
    <source>
        <dbReference type="EMBL" id="MEZ0474297.1"/>
    </source>
</evidence>
<keyword evidence="3" id="KW-0805">Transcription regulation</keyword>
<protein>
    <submittedName>
        <fullName evidence="10">Response regulator transcription factor</fullName>
    </submittedName>
</protein>
<dbReference type="SMART" id="SM00862">
    <property type="entry name" value="Trans_reg_C"/>
    <property type="match status" value="1"/>
</dbReference>
<comment type="caution">
    <text evidence="10">The sequence shown here is derived from an EMBL/GenBank/DDBJ whole genome shotgun (WGS) entry which is preliminary data.</text>
</comment>
<feature type="DNA-binding region" description="OmpR/PhoB-type" evidence="7">
    <location>
        <begin position="144"/>
        <end position="246"/>
    </location>
</feature>